<dbReference type="Gene3D" id="1.20.1270.60">
    <property type="entry name" value="Arfaptin homology (AH) domain/BAR domain"/>
    <property type="match status" value="1"/>
</dbReference>
<evidence type="ECO:0000256" key="2">
    <source>
        <dbReference type="PROSITE-ProRule" id="PRU00235"/>
    </source>
</evidence>
<feature type="repeat" description="RCC1" evidence="2">
    <location>
        <begin position="370"/>
        <end position="421"/>
    </location>
</feature>
<feature type="region of interest" description="Disordered" evidence="3">
    <location>
        <begin position="604"/>
        <end position="649"/>
    </location>
</feature>
<accession>A0A4S2KAI8</accession>
<dbReference type="AlphaFoldDB" id="A0A4S2KAI8"/>
<dbReference type="Pfam" id="PF25390">
    <property type="entry name" value="WD40_RLD"/>
    <property type="match status" value="1"/>
</dbReference>
<protein>
    <submittedName>
        <fullName evidence="5">Secretion-regulating guanine nucleotide exchange factor</fullName>
    </submittedName>
</protein>
<feature type="repeat" description="RCC1" evidence="2">
    <location>
        <begin position="144"/>
        <end position="195"/>
    </location>
</feature>
<feature type="repeat" description="RCC1" evidence="2">
    <location>
        <begin position="196"/>
        <end position="254"/>
    </location>
</feature>
<dbReference type="STRING" id="300112.A0A4S2KAI8"/>
<dbReference type="SUPFAM" id="SSF50985">
    <property type="entry name" value="RCC1/BLIP-II"/>
    <property type="match status" value="1"/>
</dbReference>
<dbReference type="InterPro" id="IPR051210">
    <property type="entry name" value="Ub_ligase/GEF_domain"/>
</dbReference>
<feature type="compositionally biased region" description="Acidic residues" evidence="3">
    <location>
        <begin position="629"/>
        <end position="639"/>
    </location>
</feature>
<dbReference type="Gene3D" id="2.130.10.30">
    <property type="entry name" value="Regulator of chromosome condensation 1/beta-lactamase-inhibitor protein II"/>
    <property type="match status" value="2"/>
</dbReference>
<dbReference type="PANTHER" id="PTHR22870:SF466">
    <property type="entry name" value="ANKYRIN REPEAT-CONTAINING PROTEIN"/>
    <property type="match status" value="1"/>
</dbReference>
<evidence type="ECO:0000256" key="3">
    <source>
        <dbReference type="SAM" id="MobiDB-lite"/>
    </source>
</evidence>
<evidence type="ECO:0000256" key="1">
    <source>
        <dbReference type="ARBA" id="ARBA00022737"/>
    </source>
</evidence>
<dbReference type="PROSITE" id="PS00626">
    <property type="entry name" value="RCC1_2"/>
    <property type="match status" value="1"/>
</dbReference>
<sequence length="692" mass="77666">MYRHVERCKEIRSESSRTKILNKEYNSDIMPTYRLVSWGANSHGQLGQGLLSEQFVLPQEVDLSGCSLKPEAIRKIVGGAGHTLVLDVDGRVYSCGLNNKGQAGITGIEKENILTFQRIRALEHEIVIDVCCGWDSSLALTRNGELYVWGSNRYGQLSLDPSVFLSISHPHKILIGEKIKNVSMGLRHTAIVMENRELYVCGSNNRGQLGLINPETMQPYPLLDAFTKVAEWTMQENVENVACGQYHTVVITKRQTYNTYVFGDNKHGQLGFFPKTFSETRILQPVCIPLSGIQHDVQIQIHAGWSHINILSNGTVFSWGRNDYGQLGRSSSKPQNGISTEERLQCVEHVPKIVQLSVGSEHNVALTDDGVVLCWGWNEHGNCGNGKTENVLRPEVLPISSDSIAVLVGAGAGHSFAVIKDTNAEVQRLDSKVIVPLSQYATICKHARDDVKNTFAARDRELTRRRHLDKVRERNPRNRQMISQAESELTKASIEVSRVVKGLEEQIDSFERRKLHDLKSILLDFVTIELSFHTKALELLTKAYQDVAAVDEIKDIEEFRETMRVPDSVARLDTVGRTSFRQAYSLTNLATRFASSPMASQKLANRGTESADSIRTAFTNSSESVQVEEYPDSTEETESESIREKPKRVSKHAGYKVKKRFILKPVPAIPTCQKSLMSSIIYRIPYRLNQTK</sequence>
<comment type="caution">
    <text evidence="5">The sequence shown here is derived from an EMBL/GenBank/DDBJ whole genome shotgun (WGS) entry which is preliminary data.</text>
</comment>
<dbReference type="InterPro" id="IPR009091">
    <property type="entry name" value="RCC1/BLIP-II"/>
</dbReference>
<keyword evidence="1" id="KW-0677">Repeat</keyword>
<dbReference type="InterPro" id="IPR027267">
    <property type="entry name" value="AH/BAR_dom_sf"/>
</dbReference>
<feature type="repeat" description="RCC1" evidence="2">
    <location>
        <begin position="90"/>
        <end position="143"/>
    </location>
</feature>
<dbReference type="SUPFAM" id="SSF103657">
    <property type="entry name" value="BAR/IMD domain-like"/>
    <property type="match status" value="1"/>
</dbReference>
<feature type="repeat" description="RCC1" evidence="2">
    <location>
        <begin position="314"/>
        <end position="369"/>
    </location>
</feature>
<dbReference type="Proteomes" id="UP000310200">
    <property type="component" value="Unassembled WGS sequence"/>
</dbReference>
<feature type="repeat" description="RCC1" evidence="2">
    <location>
        <begin position="33"/>
        <end position="89"/>
    </location>
</feature>
<dbReference type="EMBL" id="QBLH01002890">
    <property type="protein sequence ID" value="TGZ46355.1"/>
    <property type="molecule type" value="Genomic_DNA"/>
</dbReference>
<feature type="compositionally biased region" description="Polar residues" evidence="3">
    <location>
        <begin position="604"/>
        <end position="625"/>
    </location>
</feature>
<feature type="domain" description="RCC1-like" evidence="4">
    <location>
        <begin position="35"/>
        <end position="417"/>
    </location>
</feature>
<evidence type="ECO:0000259" key="4">
    <source>
        <dbReference type="Pfam" id="PF25390"/>
    </source>
</evidence>
<keyword evidence="6" id="KW-1185">Reference proteome</keyword>
<dbReference type="PANTHER" id="PTHR22870">
    <property type="entry name" value="REGULATOR OF CHROMOSOME CONDENSATION"/>
    <property type="match status" value="1"/>
</dbReference>
<dbReference type="PRINTS" id="PR00633">
    <property type="entry name" value="RCCNDNSATION"/>
</dbReference>
<dbReference type="InterPro" id="IPR000408">
    <property type="entry name" value="Reg_chr_condens"/>
</dbReference>
<organism evidence="5 6">
    <name type="scientific">Temnothorax longispinosus</name>
    <dbReference type="NCBI Taxonomy" id="300112"/>
    <lineage>
        <taxon>Eukaryota</taxon>
        <taxon>Metazoa</taxon>
        <taxon>Ecdysozoa</taxon>
        <taxon>Arthropoda</taxon>
        <taxon>Hexapoda</taxon>
        <taxon>Insecta</taxon>
        <taxon>Pterygota</taxon>
        <taxon>Neoptera</taxon>
        <taxon>Endopterygota</taxon>
        <taxon>Hymenoptera</taxon>
        <taxon>Apocrita</taxon>
        <taxon>Aculeata</taxon>
        <taxon>Formicoidea</taxon>
        <taxon>Formicidae</taxon>
        <taxon>Myrmicinae</taxon>
        <taxon>Temnothorax</taxon>
    </lineage>
</organism>
<proteinExistence type="predicted"/>
<name>A0A4S2KAI8_9HYME</name>
<feature type="repeat" description="RCC1" evidence="2">
    <location>
        <begin position="257"/>
        <end position="314"/>
    </location>
</feature>
<evidence type="ECO:0000313" key="6">
    <source>
        <dbReference type="Proteomes" id="UP000310200"/>
    </source>
</evidence>
<gene>
    <name evidence="5" type="ORF">DBV15_09584</name>
</gene>
<dbReference type="PROSITE" id="PS50012">
    <property type="entry name" value="RCC1_3"/>
    <property type="match status" value="7"/>
</dbReference>
<reference evidence="5 6" key="1">
    <citation type="journal article" date="2019" name="Philos. Trans. R. Soc. Lond., B, Biol. Sci.">
        <title>Ant behaviour and brain gene expression of defending hosts depend on the ecological success of the intruding social parasite.</title>
        <authorList>
            <person name="Kaur R."/>
            <person name="Stoldt M."/>
            <person name="Jongepier E."/>
            <person name="Feldmeyer B."/>
            <person name="Menzel F."/>
            <person name="Bornberg-Bauer E."/>
            <person name="Foitzik S."/>
        </authorList>
    </citation>
    <scope>NUCLEOTIDE SEQUENCE [LARGE SCALE GENOMIC DNA]</scope>
    <source>
        <tissue evidence="5">Whole body</tissue>
    </source>
</reference>
<evidence type="ECO:0000313" key="5">
    <source>
        <dbReference type="EMBL" id="TGZ46355.1"/>
    </source>
</evidence>
<dbReference type="InterPro" id="IPR058923">
    <property type="entry name" value="RCC1-like_dom"/>
</dbReference>